<accession>A0AAN6RXS2</accession>
<reference evidence="2" key="2">
    <citation type="submission" date="2023-05" db="EMBL/GenBank/DDBJ databases">
        <authorList>
            <consortium name="Lawrence Berkeley National Laboratory"/>
            <person name="Steindorff A."/>
            <person name="Hensen N."/>
            <person name="Bonometti L."/>
            <person name="Westerberg I."/>
            <person name="Brannstrom I.O."/>
            <person name="Guillou S."/>
            <person name="Cros-Aarteil S."/>
            <person name="Calhoun S."/>
            <person name="Haridas S."/>
            <person name="Kuo A."/>
            <person name="Mondo S."/>
            <person name="Pangilinan J."/>
            <person name="Riley R."/>
            <person name="Labutti K."/>
            <person name="Andreopoulos B."/>
            <person name="Lipzen A."/>
            <person name="Chen C."/>
            <person name="Yanf M."/>
            <person name="Daum C."/>
            <person name="Ng V."/>
            <person name="Clum A."/>
            <person name="Ohm R."/>
            <person name="Martin F."/>
            <person name="Silar P."/>
            <person name="Natvig D."/>
            <person name="Lalanne C."/>
            <person name="Gautier V."/>
            <person name="Ament-Velasquez S.L."/>
            <person name="Kruys A."/>
            <person name="Hutchinson M.I."/>
            <person name="Powell A.J."/>
            <person name="Barry K."/>
            <person name="Miller A.N."/>
            <person name="Grigoriev I.V."/>
            <person name="Debuchy R."/>
            <person name="Gladieux P."/>
            <person name="Thoren M.H."/>
            <person name="Johannesson H."/>
        </authorList>
    </citation>
    <scope>NUCLEOTIDE SEQUENCE</scope>
    <source>
        <strain evidence="2">CBS 103.79</strain>
    </source>
</reference>
<name>A0AAN6RXS2_9PEZI</name>
<dbReference type="Proteomes" id="UP001303889">
    <property type="component" value="Unassembled WGS sequence"/>
</dbReference>
<comment type="caution">
    <text evidence="2">The sequence shown here is derived from an EMBL/GenBank/DDBJ whole genome shotgun (WGS) entry which is preliminary data.</text>
</comment>
<keyword evidence="3" id="KW-1185">Reference proteome</keyword>
<dbReference type="AlphaFoldDB" id="A0AAN6RXS2"/>
<dbReference type="EMBL" id="MU855321">
    <property type="protein sequence ID" value="KAK3906709.1"/>
    <property type="molecule type" value="Genomic_DNA"/>
</dbReference>
<evidence type="ECO:0000313" key="3">
    <source>
        <dbReference type="Proteomes" id="UP001303889"/>
    </source>
</evidence>
<sequence length="175" mass="19366">MLPHLLFAIAAVAQLATAFPTHNSPSAVKSALKPSFCVYPDEFVVKDFQIWIPLEDNNRSTTINFSYSDQTTHLETKCHFNETSINVAKSGQPARYACELDWIHFIWQNNNLTLIEATCPYEEYRAKKEAAGWVIPNLTCFNSTRNSSKGAGSACSAAPRVESAVFTTMGPTPSK</sequence>
<feature type="chain" id="PRO_5042905172" description="AA1-like domain-containing protein" evidence="1">
    <location>
        <begin position="19"/>
        <end position="175"/>
    </location>
</feature>
<proteinExistence type="predicted"/>
<keyword evidence="1" id="KW-0732">Signal</keyword>
<evidence type="ECO:0000313" key="2">
    <source>
        <dbReference type="EMBL" id="KAK3906709.1"/>
    </source>
</evidence>
<reference evidence="2" key="1">
    <citation type="journal article" date="2023" name="Mol. Phylogenet. Evol.">
        <title>Genome-scale phylogeny and comparative genomics of the fungal order Sordariales.</title>
        <authorList>
            <person name="Hensen N."/>
            <person name="Bonometti L."/>
            <person name="Westerberg I."/>
            <person name="Brannstrom I.O."/>
            <person name="Guillou S."/>
            <person name="Cros-Aarteil S."/>
            <person name="Calhoun S."/>
            <person name="Haridas S."/>
            <person name="Kuo A."/>
            <person name="Mondo S."/>
            <person name="Pangilinan J."/>
            <person name="Riley R."/>
            <person name="LaButti K."/>
            <person name="Andreopoulos B."/>
            <person name="Lipzen A."/>
            <person name="Chen C."/>
            <person name="Yan M."/>
            <person name="Daum C."/>
            <person name="Ng V."/>
            <person name="Clum A."/>
            <person name="Steindorff A."/>
            <person name="Ohm R.A."/>
            <person name="Martin F."/>
            <person name="Silar P."/>
            <person name="Natvig D.O."/>
            <person name="Lalanne C."/>
            <person name="Gautier V."/>
            <person name="Ament-Velasquez S.L."/>
            <person name="Kruys A."/>
            <person name="Hutchinson M.I."/>
            <person name="Powell A.J."/>
            <person name="Barry K."/>
            <person name="Miller A.N."/>
            <person name="Grigoriev I.V."/>
            <person name="Debuchy R."/>
            <person name="Gladieux P."/>
            <person name="Hiltunen Thoren M."/>
            <person name="Johannesson H."/>
        </authorList>
    </citation>
    <scope>NUCLEOTIDE SEQUENCE</scope>
    <source>
        <strain evidence="2">CBS 103.79</strain>
    </source>
</reference>
<protein>
    <recommendedName>
        <fullName evidence="4">AA1-like domain-containing protein</fullName>
    </recommendedName>
</protein>
<evidence type="ECO:0000256" key="1">
    <source>
        <dbReference type="SAM" id="SignalP"/>
    </source>
</evidence>
<gene>
    <name evidence="2" type="ORF">C8A05DRAFT_11570</name>
</gene>
<feature type="signal peptide" evidence="1">
    <location>
        <begin position="1"/>
        <end position="18"/>
    </location>
</feature>
<organism evidence="2 3">
    <name type="scientific">Staphylotrichum tortipilum</name>
    <dbReference type="NCBI Taxonomy" id="2831512"/>
    <lineage>
        <taxon>Eukaryota</taxon>
        <taxon>Fungi</taxon>
        <taxon>Dikarya</taxon>
        <taxon>Ascomycota</taxon>
        <taxon>Pezizomycotina</taxon>
        <taxon>Sordariomycetes</taxon>
        <taxon>Sordariomycetidae</taxon>
        <taxon>Sordariales</taxon>
        <taxon>Chaetomiaceae</taxon>
        <taxon>Staphylotrichum</taxon>
    </lineage>
</organism>
<evidence type="ECO:0008006" key="4">
    <source>
        <dbReference type="Google" id="ProtNLM"/>
    </source>
</evidence>